<reference evidence="1" key="1">
    <citation type="submission" date="2022-07" db="EMBL/GenBank/DDBJ databases">
        <title>Genome Sequence of Physisporinus lineatus.</title>
        <authorList>
            <person name="Buettner E."/>
        </authorList>
    </citation>
    <scope>NUCLEOTIDE SEQUENCE</scope>
    <source>
        <strain evidence="1">VT162</strain>
    </source>
</reference>
<proteinExistence type="predicted"/>
<sequence length="280" mass="31130">MKDPYPVQVYVDVEDLPPPGVTLMHPFDDTDDNSLLKSDEAEPLLSVPKMEAEGTVSDDLLTAGGGSWELLRRSRKGATSPSPALLAHADLGTMQPRGKSPDFPVELRASGSPPSGIKGLPTVHCPTTPESKWAHQSRRTLCNLVANTIGSRWRTNNIKVDEEGSRDKYRIGKTVKLDDLGEGTILDVFAFRKNAVVFLIRGSHVRTLLGIAFASAPKDATELNRIDEERYIRAQRRIEERRGNSSVTTVFRDWVGLVASFWIRKGVCKMMHVRQENLKE</sequence>
<evidence type="ECO:0000313" key="2">
    <source>
        <dbReference type="Proteomes" id="UP001212997"/>
    </source>
</evidence>
<organism evidence="1 2">
    <name type="scientific">Meripilus lineatus</name>
    <dbReference type="NCBI Taxonomy" id="2056292"/>
    <lineage>
        <taxon>Eukaryota</taxon>
        <taxon>Fungi</taxon>
        <taxon>Dikarya</taxon>
        <taxon>Basidiomycota</taxon>
        <taxon>Agaricomycotina</taxon>
        <taxon>Agaricomycetes</taxon>
        <taxon>Polyporales</taxon>
        <taxon>Meripilaceae</taxon>
        <taxon>Meripilus</taxon>
    </lineage>
</organism>
<dbReference type="AlphaFoldDB" id="A0AAD5YL50"/>
<keyword evidence="2" id="KW-1185">Reference proteome</keyword>
<accession>A0AAD5YL50</accession>
<gene>
    <name evidence="1" type="ORF">NLI96_g3243</name>
</gene>
<dbReference type="Proteomes" id="UP001212997">
    <property type="component" value="Unassembled WGS sequence"/>
</dbReference>
<evidence type="ECO:0000313" key="1">
    <source>
        <dbReference type="EMBL" id="KAJ3487880.1"/>
    </source>
</evidence>
<name>A0AAD5YL50_9APHY</name>
<dbReference type="EMBL" id="JANAWD010000080">
    <property type="protein sequence ID" value="KAJ3487880.1"/>
    <property type="molecule type" value="Genomic_DNA"/>
</dbReference>
<comment type="caution">
    <text evidence="1">The sequence shown here is derived from an EMBL/GenBank/DDBJ whole genome shotgun (WGS) entry which is preliminary data.</text>
</comment>
<protein>
    <submittedName>
        <fullName evidence="1">Uncharacterized protein</fullName>
    </submittedName>
</protein>